<evidence type="ECO:0000256" key="2">
    <source>
        <dbReference type="ARBA" id="ARBA00022679"/>
    </source>
</evidence>
<gene>
    <name evidence="4 5" type="primary">aat</name>
    <name evidence="5" type="ORF">K4H28_07880</name>
</gene>
<dbReference type="InterPro" id="IPR004616">
    <property type="entry name" value="Leu/Phe-tRNA_Trfase"/>
</dbReference>
<sequence>MIPWLDHRHEFPLLESALKEPNGLLAAGGDLSPQRVLAAYRQGIFPWFMPGEPILWWSPSPRMVLHVDEFQVPKSLAKVVRHRSYEVTFDTAFAQVMQGCAAPRGTEAGTWISDEMLAAYIALHEAGFAHSFECWMDGELVGGLYGMALGKMFYGESMFARRSDASKIAFVHAVQWLKAQGFSMIDCQMYTDHLARFGAREIDRYEFVAKLKVLLDEPEQLGPWQYCHINE</sequence>
<dbReference type="HAMAP" id="MF_00688">
    <property type="entry name" value="Leu_Phe_trans"/>
    <property type="match status" value="1"/>
</dbReference>
<dbReference type="InterPro" id="IPR042203">
    <property type="entry name" value="Leu/Phe-tRNA_Trfase_C"/>
</dbReference>
<accession>A0ABX8Z9Q3</accession>
<keyword evidence="6" id="KW-1185">Reference proteome</keyword>
<comment type="catalytic activity">
    <reaction evidence="4">
        <text>L-phenylalanyl-tRNA(Phe) + an N-terminal L-alpha-aminoacyl-[protein] = an N-terminal L-phenylalanyl-L-alpha-aminoacyl-[protein] + tRNA(Phe)</text>
        <dbReference type="Rhea" id="RHEA:43632"/>
        <dbReference type="Rhea" id="RHEA-COMP:9668"/>
        <dbReference type="Rhea" id="RHEA-COMP:9699"/>
        <dbReference type="Rhea" id="RHEA-COMP:10636"/>
        <dbReference type="Rhea" id="RHEA-COMP:10637"/>
        <dbReference type="ChEBI" id="CHEBI:78442"/>
        <dbReference type="ChEBI" id="CHEBI:78531"/>
        <dbReference type="ChEBI" id="CHEBI:78597"/>
        <dbReference type="ChEBI" id="CHEBI:83561"/>
        <dbReference type="EC" id="2.3.2.6"/>
    </reaction>
</comment>
<evidence type="ECO:0000313" key="5">
    <source>
        <dbReference type="EMBL" id="QZA79301.1"/>
    </source>
</evidence>
<dbReference type="GO" id="GO:0008914">
    <property type="term" value="F:leucyl-tRNA--protein transferase activity"/>
    <property type="evidence" value="ECO:0007669"/>
    <property type="project" value="UniProtKB-EC"/>
</dbReference>
<comment type="subcellular location">
    <subcellularLocation>
        <location evidence="4">Cytoplasm</location>
    </subcellularLocation>
</comment>
<keyword evidence="1 4" id="KW-0963">Cytoplasm</keyword>
<dbReference type="EMBL" id="CP081150">
    <property type="protein sequence ID" value="QZA79301.1"/>
    <property type="molecule type" value="Genomic_DNA"/>
</dbReference>
<dbReference type="PANTHER" id="PTHR30098">
    <property type="entry name" value="LEUCYL/PHENYLALANYL-TRNA--PROTEIN TRANSFERASE"/>
    <property type="match status" value="1"/>
</dbReference>
<comment type="catalytic activity">
    <reaction evidence="4">
        <text>N-terminal L-lysyl-[protein] + L-leucyl-tRNA(Leu) = N-terminal L-leucyl-L-lysyl-[protein] + tRNA(Leu) + H(+)</text>
        <dbReference type="Rhea" id="RHEA:12340"/>
        <dbReference type="Rhea" id="RHEA-COMP:9613"/>
        <dbReference type="Rhea" id="RHEA-COMP:9622"/>
        <dbReference type="Rhea" id="RHEA-COMP:12670"/>
        <dbReference type="Rhea" id="RHEA-COMP:12671"/>
        <dbReference type="ChEBI" id="CHEBI:15378"/>
        <dbReference type="ChEBI" id="CHEBI:65249"/>
        <dbReference type="ChEBI" id="CHEBI:78442"/>
        <dbReference type="ChEBI" id="CHEBI:78494"/>
        <dbReference type="ChEBI" id="CHEBI:133043"/>
        <dbReference type="EC" id="2.3.2.6"/>
    </reaction>
</comment>
<comment type="catalytic activity">
    <reaction evidence="4">
        <text>N-terminal L-arginyl-[protein] + L-leucyl-tRNA(Leu) = N-terminal L-leucyl-L-arginyl-[protein] + tRNA(Leu) + H(+)</text>
        <dbReference type="Rhea" id="RHEA:50416"/>
        <dbReference type="Rhea" id="RHEA-COMP:9613"/>
        <dbReference type="Rhea" id="RHEA-COMP:9622"/>
        <dbReference type="Rhea" id="RHEA-COMP:12672"/>
        <dbReference type="Rhea" id="RHEA-COMP:12673"/>
        <dbReference type="ChEBI" id="CHEBI:15378"/>
        <dbReference type="ChEBI" id="CHEBI:64719"/>
        <dbReference type="ChEBI" id="CHEBI:78442"/>
        <dbReference type="ChEBI" id="CHEBI:78494"/>
        <dbReference type="ChEBI" id="CHEBI:133044"/>
        <dbReference type="EC" id="2.3.2.6"/>
    </reaction>
</comment>
<dbReference type="InterPro" id="IPR042221">
    <property type="entry name" value="Leu/Phe-tRNA_Trfase_N"/>
</dbReference>
<dbReference type="RefSeq" id="WP_221007820.1">
    <property type="nucleotide sequence ID" value="NZ_CP081150.1"/>
</dbReference>
<organism evidence="5 6">
    <name type="scientific">Deefgea tanakiae</name>
    <dbReference type="NCBI Taxonomy" id="2865840"/>
    <lineage>
        <taxon>Bacteria</taxon>
        <taxon>Pseudomonadati</taxon>
        <taxon>Pseudomonadota</taxon>
        <taxon>Betaproteobacteria</taxon>
        <taxon>Neisseriales</taxon>
        <taxon>Chitinibacteraceae</taxon>
        <taxon>Deefgea</taxon>
    </lineage>
</organism>
<evidence type="ECO:0000313" key="6">
    <source>
        <dbReference type="Proteomes" id="UP000825679"/>
    </source>
</evidence>
<dbReference type="Proteomes" id="UP000825679">
    <property type="component" value="Chromosome"/>
</dbReference>
<comment type="similarity">
    <text evidence="4">Belongs to the L/F-transferase family.</text>
</comment>
<dbReference type="Pfam" id="PF03588">
    <property type="entry name" value="Leu_Phe_trans"/>
    <property type="match status" value="1"/>
</dbReference>
<reference evidence="5 6" key="1">
    <citation type="submission" date="2021-08" db="EMBL/GenBank/DDBJ databases">
        <title>complete genome sequencing of Deefgea sp. D25.</title>
        <authorList>
            <person name="Bae J.-W."/>
            <person name="Gim D.-H."/>
        </authorList>
    </citation>
    <scope>NUCLEOTIDE SEQUENCE [LARGE SCALE GENOMIC DNA]</scope>
    <source>
        <strain evidence="5 6">D25</strain>
    </source>
</reference>
<evidence type="ECO:0000256" key="4">
    <source>
        <dbReference type="HAMAP-Rule" id="MF_00688"/>
    </source>
</evidence>
<proteinExistence type="inferred from homology"/>
<comment type="function">
    <text evidence="4">Functions in the N-end rule pathway of protein degradation where it conjugates Leu, Phe and, less efficiently, Met from aminoacyl-tRNAs to the N-termini of proteins containing an N-terminal arginine or lysine.</text>
</comment>
<dbReference type="PANTHER" id="PTHR30098:SF2">
    <property type="entry name" value="LEUCYL_PHENYLALANYL-TRNA--PROTEIN TRANSFERASE"/>
    <property type="match status" value="1"/>
</dbReference>
<dbReference type="Gene3D" id="3.30.70.3550">
    <property type="entry name" value="Leucyl/phenylalanyl-tRNA-protein transferase, N-terminal domain"/>
    <property type="match status" value="1"/>
</dbReference>
<dbReference type="NCBIfam" id="TIGR00667">
    <property type="entry name" value="aat"/>
    <property type="match status" value="1"/>
</dbReference>
<dbReference type="SUPFAM" id="SSF55729">
    <property type="entry name" value="Acyl-CoA N-acyltransferases (Nat)"/>
    <property type="match status" value="1"/>
</dbReference>
<protein>
    <recommendedName>
        <fullName evidence="4">Leucyl/phenylalanyl-tRNA--protein transferase</fullName>
        <ecNumber evidence="4">2.3.2.6</ecNumber>
    </recommendedName>
    <alternativeName>
        <fullName evidence="4">L/F-transferase</fullName>
    </alternativeName>
    <alternativeName>
        <fullName evidence="4">Leucyltransferase</fullName>
    </alternativeName>
    <alternativeName>
        <fullName evidence="4">Phenyalanyltransferase</fullName>
    </alternativeName>
</protein>
<dbReference type="InterPro" id="IPR016181">
    <property type="entry name" value="Acyl_CoA_acyltransferase"/>
</dbReference>
<dbReference type="EC" id="2.3.2.6" evidence="4"/>
<name>A0ABX8Z9Q3_9NEIS</name>
<keyword evidence="3 4" id="KW-0012">Acyltransferase</keyword>
<evidence type="ECO:0000256" key="3">
    <source>
        <dbReference type="ARBA" id="ARBA00023315"/>
    </source>
</evidence>
<evidence type="ECO:0000256" key="1">
    <source>
        <dbReference type="ARBA" id="ARBA00022490"/>
    </source>
</evidence>
<keyword evidence="2 4" id="KW-0808">Transferase</keyword>
<dbReference type="Gene3D" id="3.40.630.70">
    <property type="entry name" value="Leucyl/phenylalanyl-tRNA-protein transferase, C-terminal domain"/>
    <property type="match status" value="1"/>
</dbReference>